<evidence type="ECO:0000313" key="7">
    <source>
        <dbReference type="EMBL" id="KAF7227523.1"/>
    </source>
</evidence>
<evidence type="ECO:0000256" key="5">
    <source>
        <dbReference type="ARBA" id="ARBA00023136"/>
    </source>
</evidence>
<proteinExistence type="inferred from homology"/>
<comment type="subcellular location">
    <subcellularLocation>
        <location evidence="1">Endomembrane system</location>
    </subcellularLocation>
    <subcellularLocation>
        <location evidence="2">Golgi apparatus</location>
    </subcellularLocation>
</comment>
<reference evidence="7" key="3">
    <citation type="submission" date="2020-03" db="EMBL/GenBank/DDBJ databases">
        <title>Intra-Species Differences in Population Size shape Life History and Genome Evolution.</title>
        <authorList>
            <person name="Willemsen D."/>
            <person name="Cui R."/>
            <person name="Valenzano D.R."/>
        </authorList>
    </citation>
    <scope>NUCLEOTIDE SEQUENCE</scope>
    <source>
        <strain evidence="7">GRZ</strain>
        <tissue evidence="7">Whole</tissue>
    </source>
</reference>
<reference evidence="8" key="2">
    <citation type="submission" date="2016-06" db="EMBL/GenBank/DDBJ databases">
        <title>The genome of a short-lived fish provides insights into sex chromosome evolution and the genetic control of aging.</title>
        <authorList>
            <person name="Reichwald K."/>
            <person name="Felder M."/>
            <person name="Petzold A."/>
            <person name="Koch P."/>
            <person name="Groth M."/>
            <person name="Platzer M."/>
        </authorList>
    </citation>
    <scope>NUCLEOTIDE SEQUENCE</scope>
    <source>
        <tissue evidence="8">Brain</tissue>
    </source>
</reference>
<dbReference type="EMBL" id="JAAVVJ010000003">
    <property type="protein sequence ID" value="KAF7227523.1"/>
    <property type="molecule type" value="Genomic_DNA"/>
</dbReference>
<reference evidence="8" key="1">
    <citation type="submission" date="2016-05" db="EMBL/GenBank/DDBJ databases">
        <authorList>
            <person name="Lavstsen T."/>
            <person name="Jespersen J.S."/>
        </authorList>
    </citation>
    <scope>NUCLEOTIDE SEQUENCE</scope>
    <source>
        <tissue evidence="8">Brain</tissue>
    </source>
</reference>
<organism evidence="8">
    <name type="scientific">Nothobranchius furzeri</name>
    <name type="common">Turquoise killifish</name>
    <dbReference type="NCBI Taxonomy" id="105023"/>
    <lineage>
        <taxon>Eukaryota</taxon>
        <taxon>Metazoa</taxon>
        <taxon>Chordata</taxon>
        <taxon>Craniata</taxon>
        <taxon>Vertebrata</taxon>
        <taxon>Euteleostomi</taxon>
        <taxon>Actinopterygii</taxon>
        <taxon>Neopterygii</taxon>
        <taxon>Teleostei</taxon>
        <taxon>Neoteleostei</taxon>
        <taxon>Acanthomorphata</taxon>
        <taxon>Ovalentaria</taxon>
        <taxon>Atherinomorphae</taxon>
        <taxon>Cyprinodontiformes</taxon>
        <taxon>Nothobranchiidae</taxon>
        <taxon>Nothobranchius</taxon>
    </lineage>
</organism>
<evidence type="ECO:0000256" key="4">
    <source>
        <dbReference type="ARBA" id="ARBA00023034"/>
    </source>
</evidence>
<dbReference type="PANTHER" id="PTHR15905">
    <property type="entry name" value="GOLGI-ASSOCIATED KINASE 1B-RELATED"/>
    <property type="match status" value="1"/>
</dbReference>
<keyword evidence="5" id="KW-0472">Membrane</keyword>
<evidence type="ECO:0000256" key="3">
    <source>
        <dbReference type="ARBA" id="ARBA00007691"/>
    </source>
</evidence>
<protein>
    <submittedName>
        <fullName evidence="7">Family with sequence similarity 198 member A</fullName>
    </submittedName>
    <submittedName>
        <fullName evidence="8">Family with sequence similarity 198, member A</fullName>
    </submittedName>
</protein>
<gene>
    <name evidence="8" type="primary">CR627484.1</name>
    <name evidence="7" type="synonym">fam198a</name>
    <name evidence="7" type="ORF">G4P62_018422</name>
</gene>
<dbReference type="Pfam" id="PF15051">
    <property type="entry name" value="FAM198"/>
    <property type="match status" value="1"/>
</dbReference>
<dbReference type="OMA" id="VWSKLCC"/>
<sequence length="633" mass="71256">MNWQLWLKLCSGQKGILLLSALILLLLMVFIMTVTLPLPLPPLNEEQRLSQALSSAELRSKPGIVQPLPAAALQPPAHYHGRRTLPEDGVPKHSVQHGPLRNAAGYEKNSLKARSDQSKGFASKRRTAGSIRPSSHHHYPQLPDFTVNSTELKHSIKPSSHSDVVKQPTAHTHIYPERIRAHNPDRGAAHAQKGRHTNRNADTQLSSSLARVKLQQQQLLQKPTQAPKASGKLDGVDKEQLPGKRLTREHKQLLNVSGNLPKAKWNPGPSEHGEALSQPVKPNHKHVCESFRGQDFPDSDDRKIRVCPQQPPSWFSNDDIEKMELLSGGDVISKARVPAHGQVLQVALNSPAQRQVRQAGGVSTHRGHCQQGCCSLIKRTEDWFEVFAFHLDRVLGINRSLPAVLRMFHSDVLPYRFTRGSPRPVVWWDPDIQHLADNDNDQNSVPLGWVQYQKLLQARCENGTELRSDPCVGVRHSEWGRLALFDFLLQVSDRLDRYCCGFTPDPTDLCVENLLHSKCGKSKDLLLVHILVRKADPSRLVFIDNAGRPQQPSDNLNFRLLEGIEEFPERAVSVLRSGCLETLLLRSLYTDKEFWDSRGGAIGLRPLVHIVEQRGQILLQHIRTKRLRLLREL</sequence>
<name>A0A1A8A419_NOTFU</name>
<feature type="region of interest" description="Disordered" evidence="6">
    <location>
        <begin position="174"/>
        <end position="201"/>
    </location>
</feature>
<dbReference type="GeneID" id="107396255"/>
<feature type="compositionally biased region" description="Basic and acidic residues" evidence="6">
    <location>
        <begin position="174"/>
        <end position="188"/>
    </location>
</feature>
<evidence type="ECO:0000256" key="1">
    <source>
        <dbReference type="ARBA" id="ARBA00004308"/>
    </source>
</evidence>
<dbReference type="Proteomes" id="UP000822369">
    <property type="component" value="Chromosome 3"/>
</dbReference>
<evidence type="ECO:0000256" key="6">
    <source>
        <dbReference type="SAM" id="MobiDB-lite"/>
    </source>
</evidence>
<dbReference type="KEGG" id="nfu:107396255"/>
<evidence type="ECO:0000256" key="2">
    <source>
        <dbReference type="ARBA" id="ARBA00004555"/>
    </source>
</evidence>
<dbReference type="PANTHER" id="PTHR15905:SF5">
    <property type="entry name" value="GOLGI-ASSOCIATED KINASE 1A"/>
    <property type="match status" value="1"/>
</dbReference>
<feature type="region of interest" description="Disordered" evidence="6">
    <location>
        <begin position="78"/>
        <end position="144"/>
    </location>
</feature>
<dbReference type="EMBL" id="HADY01010791">
    <property type="protein sequence ID" value="SBP49276.1"/>
    <property type="molecule type" value="Transcribed_RNA"/>
</dbReference>
<comment type="similarity">
    <text evidence="3">Belongs to the GASK family.</text>
</comment>
<dbReference type="OrthoDB" id="10011371at2759"/>
<dbReference type="CTD" id="729085"/>
<dbReference type="GO" id="GO:0005794">
    <property type="term" value="C:Golgi apparatus"/>
    <property type="evidence" value="ECO:0007669"/>
    <property type="project" value="UniProtKB-SubCell"/>
</dbReference>
<accession>A0A1A8A419</accession>
<dbReference type="InterPro" id="IPR029207">
    <property type="entry name" value="FAM198"/>
</dbReference>
<keyword evidence="4" id="KW-0333">Golgi apparatus</keyword>
<feature type="region of interest" description="Disordered" evidence="6">
    <location>
        <begin position="259"/>
        <end position="282"/>
    </location>
</feature>
<dbReference type="AlphaFoldDB" id="A0A1A8A419"/>
<evidence type="ECO:0000313" key="8">
    <source>
        <dbReference type="EMBL" id="SBP49276.1"/>
    </source>
</evidence>